<feature type="transmembrane region" description="Helical" evidence="1">
    <location>
        <begin position="12"/>
        <end position="31"/>
    </location>
</feature>
<keyword evidence="1" id="KW-1133">Transmembrane helix</keyword>
<evidence type="ECO:0000256" key="1">
    <source>
        <dbReference type="SAM" id="Phobius"/>
    </source>
</evidence>
<name>A0A645DBF7_9ZZZZ</name>
<comment type="caution">
    <text evidence="2">The sequence shown here is derived from an EMBL/GenBank/DDBJ whole genome shotgun (WGS) entry which is preliminary data.</text>
</comment>
<sequence>MTEMLQSQTFGTVVVQVSYLMSYGWLIAFIMPDNIASLMRITTLMGCVQYITSYISAWLQK</sequence>
<proteinExistence type="predicted"/>
<accession>A0A645DBF7</accession>
<dbReference type="EMBL" id="VSSQ01034552">
    <property type="protein sequence ID" value="MPM86539.1"/>
    <property type="molecule type" value="Genomic_DNA"/>
</dbReference>
<keyword evidence="1" id="KW-0472">Membrane</keyword>
<dbReference type="AlphaFoldDB" id="A0A645DBF7"/>
<protein>
    <submittedName>
        <fullName evidence="2">Uncharacterized protein</fullName>
    </submittedName>
</protein>
<feature type="transmembrane region" description="Helical" evidence="1">
    <location>
        <begin position="37"/>
        <end position="59"/>
    </location>
</feature>
<keyword evidence="1" id="KW-0812">Transmembrane</keyword>
<gene>
    <name evidence="2" type="ORF">SDC9_133628</name>
</gene>
<reference evidence="2" key="1">
    <citation type="submission" date="2019-08" db="EMBL/GenBank/DDBJ databases">
        <authorList>
            <person name="Kucharzyk K."/>
            <person name="Murdoch R.W."/>
            <person name="Higgins S."/>
            <person name="Loffler F."/>
        </authorList>
    </citation>
    <scope>NUCLEOTIDE SEQUENCE</scope>
</reference>
<organism evidence="2">
    <name type="scientific">bioreactor metagenome</name>
    <dbReference type="NCBI Taxonomy" id="1076179"/>
    <lineage>
        <taxon>unclassified sequences</taxon>
        <taxon>metagenomes</taxon>
        <taxon>ecological metagenomes</taxon>
    </lineage>
</organism>
<evidence type="ECO:0000313" key="2">
    <source>
        <dbReference type="EMBL" id="MPM86539.1"/>
    </source>
</evidence>